<dbReference type="Gene3D" id="3.40.50.150">
    <property type="entry name" value="Vaccinia Virus protein VP39"/>
    <property type="match status" value="1"/>
</dbReference>
<dbReference type="InterPro" id="IPR052356">
    <property type="entry name" value="Thiol_S-MT"/>
</dbReference>
<proteinExistence type="predicted"/>
<gene>
    <name evidence="1" type="ORF">DNG_10162</name>
</gene>
<evidence type="ECO:0000313" key="1">
    <source>
        <dbReference type="EMBL" id="SPO07468.1"/>
    </source>
</evidence>
<name>A0AAE8T022_9PEZI</name>
<organism evidence="1 2">
    <name type="scientific">Cephalotrichum gorgonifer</name>
    <dbReference type="NCBI Taxonomy" id="2041049"/>
    <lineage>
        <taxon>Eukaryota</taxon>
        <taxon>Fungi</taxon>
        <taxon>Dikarya</taxon>
        <taxon>Ascomycota</taxon>
        <taxon>Pezizomycotina</taxon>
        <taxon>Sordariomycetes</taxon>
        <taxon>Hypocreomycetidae</taxon>
        <taxon>Microascales</taxon>
        <taxon>Microascaceae</taxon>
        <taxon>Cephalotrichum</taxon>
    </lineage>
</organism>
<dbReference type="EMBL" id="ONZQ02000021">
    <property type="protein sequence ID" value="SPO07468.1"/>
    <property type="molecule type" value="Genomic_DNA"/>
</dbReference>
<evidence type="ECO:0000313" key="2">
    <source>
        <dbReference type="Proteomes" id="UP001187682"/>
    </source>
</evidence>
<dbReference type="InterPro" id="IPR029063">
    <property type="entry name" value="SAM-dependent_MTases_sf"/>
</dbReference>
<dbReference type="CDD" id="cd02440">
    <property type="entry name" value="AdoMet_MTases"/>
    <property type="match status" value="1"/>
</dbReference>
<sequence>MSSYRDILASHLDPLLFLYTSLSYLPATLLTPRDSTSPSFRESWFLRFWTSVSPSIRAGSSPRVAALLQGRASKGAVTDDEVHPPLSGTVLEIGAGTGVWAQMLASQPSVARVYGIEPNGASVRALEKAVKKANVDGKYVIVPAGIEDAGRWVERGSLDCVVTILCMCSVPEPEAIAREVYGYLKPGGRWYVYEHVRADGAGWWVKRYQAFLNLFWPTMIGGCDLTRTTMETLQKAGIWAKVDVARCVDEPWHHAIPHIYGILTK</sequence>
<accession>A0AAE8T022</accession>
<comment type="caution">
    <text evidence="1">The sequence shown here is derived from an EMBL/GenBank/DDBJ whole genome shotgun (WGS) entry which is preliminary data.</text>
</comment>
<protein>
    <recommendedName>
        <fullName evidence="3">S-adenosyl-L-methionine-dependent methyltransferase</fullName>
    </recommendedName>
</protein>
<evidence type="ECO:0008006" key="3">
    <source>
        <dbReference type="Google" id="ProtNLM"/>
    </source>
</evidence>
<dbReference type="PANTHER" id="PTHR45036">
    <property type="entry name" value="METHYLTRANSFERASE LIKE 7B"/>
    <property type="match status" value="1"/>
</dbReference>
<dbReference type="AlphaFoldDB" id="A0AAE8T022"/>
<dbReference type="Proteomes" id="UP001187682">
    <property type="component" value="Unassembled WGS sequence"/>
</dbReference>
<dbReference type="PANTHER" id="PTHR45036:SF1">
    <property type="entry name" value="METHYLTRANSFERASE LIKE 7A"/>
    <property type="match status" value="1"/>
</dbReference>
<keyword evidence="2" id="KW-1185">Reference proteome</keyword>
<dbReference type="Pfam" id="PF13489">
    <property type="entry name" value="Methyltransf_23"/>
    <property type="match status" value="1"/>
</dbReference>
<dbReference type="SUPFAM" id="SSF53335">
    <property type="entry name" value="S-adenosyl-L-methionine-dependent methyltransferases"/>
    <property type="match status" value="1"/>
</dbReference>
<reference evidence="1" key="1">
    <citation type="submission" date="2018-03" db="EMBL/GenBank/DDBJ databases">
        <authorList>
            <person name="Guldener U."/>
        </authorList>
    </citation>
    <scope>NUCLEOTIDE SEQUENCE</scope>
</reference>